<name>A0A9P6FQ19_9FUNG</name>
<proteinExistence type="predicted"/>
<evidence type="ECO:0000256" key="1">
    <source>
        <dbReference type="SAM" id="MobiDB-lite"/>
    </source>
</evidence>
<dbReference type="InterPro" id="IPR014752">
    <property type="entry name" value="Arrestin-like_C"/>
</dbReference>
<gene>
    <name evidence="3" type="ORF">BGW38_004512</name>
</gene>
<accession>A0A9P6FQ19</accession>
<feature type="region of interest" description="Disordered" evidence="1">
    <location>
        <begin position="369"/>
        <end position="391"/>
    </location>
</feature>
<keyword evidence="4" id="KW-1185">Reference proteome</keyword>
<sequence length="391" mass="44545">MVHAQVTFETSQDVRARAVEISFKAVCKTHYFSQDEASRKLEGTQIFYSKQWELDVERPKPGYIRQGCYARQVSVVLDPSWPSSAETPFGSMRYLFEARLKGGKGISLARVDWVVTQEVWVLNSKLPHPQLVDFGSGEYRRASRDLGSMDDDLLIVDPVAVPTDPVVVRGRWKNHLSYSLTVPSETLYLGQVFPILIEFHTRRLVQPLSAIQMTNASFVLKESRTYRATFVHETFEMVEKLLQVSVHAGWPTFGVTKQGEGVSDNQHRNVTENQQESSRDSNSNRDSCPWKRTIHVSLPSSPTLSTSIRTKYLDIQHMLEVILEFQMSTNPKSERLCVPFELQITAPRPIPLDPPEYGEQQHQTMVEATSLLEPPPAIDSEDELPTYSRYE</sequence>
<dbReference type="Proteomes" id="UP000780801">
    <property type="component" value="Unassembled WGS sequence"/>
</dbReference>
<reference evidence="3" key="1">
    <citation type="journal article" date="2020" name="Fungal Divers.">
        <title>Resolving the Mortierellaceae phylogeny through synthesis of multi-gene phylogenetics and phylogenomics.</title>
        <authorList>
            <person name="Vandepol N."/>
            <person name="Liber J."/>
            <person name="Desiro A."/>
            <person name="Na H."/>
            <person name="Kennedy M."/>
            <person name="Barry K."/>
            <person name="Grigoriev I.V."/>
            <person name="Miller A.N."/>
            <person name="O'Donnell K."/>
            <person name="Stajich J.E."/>
            <person name="Bonito G."/>
        </authorList>
    </citation>
    <scope>NUCLEOTIDE SEQUENCE</scope>
    <source>
        <strain evidence="3">KOD1015</strain>
    </source>
</reference>
<evidence type="ECO:0000259" key="2">
    <source>
        <dbReference type="Pfam" id="PF02752"/>
    </source>
</evidence>
<dbReference type="OrthoDB" id="2333384at2759"/>
<evidence type="ECO:0000313" key="3">
    <source>
        <dbReference type="EMBL" id="KAF9579289.1"/>
    </source>
</evidence>
<dbReference type="InterPro" id="IPR011022">
    <property type="entry name" value="Arrestin_C-like"/>
</dbReference>
<dbReference type="AlphaFoldDB" id="A0A9P6FQ19"/>
<dbReference type="EMBL" id="JAABOA010002886">
    <property type="protein sequence ID" value="KAF9579289.1"/>
    <property type="molecule type" value="Genomic_DNA"/>
</dbReference>
<feature type="region of interest" description="Disordered" evidence="1">
    <location>
        <begin position="257"/>
        <end position="288"/>
    </location>
</feature>
<evidence type="ECO:0000313" key="4">
    <source>
        <dbReference type="Proteomes" id="UP000780801"/>
    </source>
</evidence>
<feature type="domain" description="Arrestin C-terminal-like" evidence="2">
    <location>
        <begin position="172"/>
        <end position="343"/>
    </location>
</feature>
<protein>
    <recommendedName>
        <fullName evidence="2">Arrestin C-terminal-like domain-containing protein</fullName>
    </recommendedName>
</protein>
<comment type="caution">
    <text evidence="3">The sequence shown here is derived from an EMBL/GenBank/DDBJ whole genome shotgun (WGS) entry which is preliminary data.</text>
</comment>
<dbReference type="Pfam" id="PF02752">
    <property type="entry name" value="Arrestin_C"/>
    <property type="match status" value="1"/>
</dbReference>
<organism evidence="3 4">
    <name type="scientific">Lunasporangiospora selenospora</name>
    <dbReference type="NCBI Taxonomy" id="979761"/>
    <lineage>
        <taxon>Eukaryota</taxon>
        <taxon>Fungi</taxon>
        <taxon>Fungi incertae sedis</taxon>
        <taxon>Mucoromycota</taxon>
        <taxon>Mortierellomycotina</taxon>
        <taxon>Mortierellomycetes</taxon>
        <taxon>Mortierellales</taxon>
        <taxon>Mortierellaceae</taxon>
        <taxon>Lunasporangiospora</taxon>
    </lineage>
</organism>
<dbReference type="Gene3D" id="2.60.40.640">
    <property type="match status" value="1"/>
</dbReference>